<accession>A0ABD2MZ39</accession>
<dbReference type="AlphaFoldDB" id="A0ABD2MZ39"/>
<dbReference type="EMBL" id="JABFTP020000042">
    <property type="protein sequence ID" value="KAL3271758.1"/>
    <property type="molecule type" value="Genomic_DNA"/>
</dbReference>
<protein>
    <submittedName>
        <fullName evidence="1">Uncharacterized protein</fullName>
    </submittedName>
</protein>
<name>A0ABD2MZ39_9CUCU</name>
<evidence type="ECO:0000313" key="1">
    <source>
        <dbReference type="EMBL" id="KAL3271758.1"/>
    </source>
</evidence>
<organism evidence="1 2">
    <name type="scientific">Cryptolaemus montrouzieri</name>
    <dbReference type="NCBI Taxonomy" id="559131"/>
    <lineage>
        <taxon>Eukaryota</taxon>
        <taxon>Metazoa</taxon>
        <taxon>Ecdysozoa</taxon>
        <taxon>Arthropoda</taxon>
        <taxon>Hexapoda</taxon>
        <taxon>Insecta</taxon>
        <taxon>Pterygota</taxon>
        <taxon>Neoptera</taxon>
        <taxon>Endopterygota</taxon>
        <taxon>Coleoptera</taxon>
        <taxon>Polyphaga</taxon>
        <taxon>Cucujiformia</taxon>
        <taxon>Coccinelloidea</taxon>
        <taxon>Coccinellidae</taxon>
        <taxon>Scymninae</taxon>
        <taxon>Scymnini</taxon>
        <taxon>Cryptolaemus</taxon>
    </lineage>
</organism>
<sequence length="118" mass="13681">MADILRKTQKENESFEEFSIEIQTVIRRQGSFTTSQELEQIYTNIHPGYRNYIERRDFSSLKELTQLAVESEALQNDLKTCEFNERKYNYERISSLGTTTAELFFAGIEQGDIGVPNA</sequence>
<proteinExistence type="predicted"/>
<evidence type="ECO:0000313" key="2">
    <source>
        <dbReference type="Proteomes" id="UP001516400"/>
    </source>
</evidence>
<comment type="caution">
    <text evidence="1">The sequence shown here is derived from an EMBL/GenBank/DDBJ whole genome shotgun (WGS) entry which is preliminary data.</text>
</comment>
<keyword evidence="2" id="KW-1185">Reference proteome</keyword>
<reference evidence="1 2" key="1">
    <citation type="journal article" date="2021" name="BMC Biol.">
        <title>Horizontally acquired antibacterial genes associated with adaptive radiation of ladybird beetles.</title>
        <authorList>
            <person name="Li H.S."/>
            <person name="Tang X.F."/>
            <person name="Huang Y.H."/>
            <person name="Xu Z.Y."/>
            <person name="Chen M.L."/>
            <person name="Du X.Y."/>
            <person name="Qiu B.Y."/>
            <person name="Chen P.T."/>
            <person name="Zhang W."/>
            <person name="Slipinski A."/>
            <person name="Escalona H.E."/>
            <person name="Waterhouse R.M."/>
            <person name="Zwick A."/>
            <person name="Pang H."/>
        </authorList>
    </citation>
    <scope>NUCLEOTIDE SEQUENCE [LARGE SCALE GENOMIC DNA]</scope>
    <source>
        <strain evidence="1">SYSU2018</strain>
    </source>
</reference>
<gene>
    <name evidence="1" type="ORF">HHI36_022228</name>
</gene>
<dbReference type="Proteomes" id="UP001516400">
    <property type="component" value="Unassembled WGS sequence"/>
</dbReference>